<sequence>MTDMLGKPETQKFSTVFETSHLRVGCCSMQGWRKSMEDAHVAQLNIGGCKKRAFFGVFDGHQSNEAARFCRAHMLDEVMKSADKYSDNYNSIFEEAFRSIDELICYKFSASGTAANCVYLDKGKIVCANAGDSRAVLCRKGKAIPLSIDHKPYHPEEEKRIVDAGFSVENGRVNMSLAVSRALGDVDFKTNKELSWKQQAVTALPDVKVMDFSKDDEFIILACDGIWDVLSCEDCCSLVSAKLKDLEKSEESLTGDVDISLVCEDVLDHCLSPTCGAREKGTDNMTIIIVQFKPEFFA</sequence>
<dbReference type="PANTHER" id="PTHR13832">
    <property type="entry name" value="PROTEIN PHOSPHATASE 2C"/>
    <property type="match status" value="1"/>
</dbReference>
<dbReference type="GO" id="GO:0004722">
    <property type="term" value="F:protein serine/threonine phosphatase activity"/>
    <property type="evidence" value="ECO:0007669"/>
    <property type="project" value="InterPro"/>
</dbReference>
<dbReference type="SUPFAM" id="SSF81606">
    <property type="entry name" value="PP2C-like"/>
    <property type="match status" value="1"/>
</dbReference>
<name>S9V5V2_9TRYP</name>
<dbReference type="EMBL" id="LR877147">
    <property type="protein sequence ID" value="CAD2214133.1"/>
    <property type="molecule type" value="Genomic_DNA"/>
</dbReference>
<gene>
    <name evidence="2" type="ORF">ADEAN_000157700</name>
</gene>
<evidence type="ECO:0000313" key="2">
    <source>
        <dbReference type="EMBL" id="CAD2214133.1"/>
    </source>
</evidence>
<reference evidence="2 3" key="1">
    <citation type="submission" date="2020-08" db="EMBL/GenBank/DDBJ databases">
        <authorList>
            <person name="Newling K."/>
            <person name="Davey J."/>
            <person name="Forrester S."/>
        </authorList>
    </citation>
    <scope>NUCLEOTIDE SEQUENCE [LARGE SCALE GENOMIC DNA]</scope>
    <source>
        <strain evidence="3">Crithidia deanei Carvalho (ATCC PRA-265)</strain>
    </source>
</reference>
<evidence type="ECO:0000259" key="1">
    <source>
        <dbReference type="PROSITE" id="PS51746"/>
    </source>
</evidence>
<dbReference type="PROSITE" id="PS51746">
    <property type="entry name" value="PPM_2"/>
    <property type="match status" value="1"/>
</dbReference>
<dbReference type="InterPro" id="IPR001932">
    <property type="entry name" value="PPM-type_phosphatase-like_dom"/>
</dbReference>
<dbReference type="SMART" id="SM00332">
    <property type="entry name" value="PP2Cc"/>
    <property type="match status" value="1"/>
</dbReference>
<feature type="domain" description="PPM-type phosphatase" evidence="1">
    <location>
        <begin position="23"/>
        <end position="292"/>
    </location>
</feature>
<dbReference type="InterPro" id="IPR015655">
    <property type="entry name" value="PP2C"/>
</dbReference>
<dbReference type="PANTHER" id="PTHR13832:SF855">
    <property type="entry name" value="PHOSPHATASE 2C-LIKE, PUTATIVE-RELATED"/>
    <property type="match status" value="1"/>
</dbReference>
<dbReference type="Gene3D" id="3.60.40.10">
    <property type="entry name" value="PPM-type phosphatase domain"/>
    <property type="match status" value="1"/>
</dbReference>
<organism evidence="2 3">
    <name type="scientific">Angomonas deanei</name>
    <dbReference type="NCBI Taxonomy" id="59799"/>
    <lineage>
        <taxon>Eukaryota</taxon>
        <taxon>Discoba</taxon>
        <taxon>Euglenozoa</taxon>
        <taxon>Kinetoplastea</taxon>
        <taxon>Metakinetoplastina</taxon>
        <taxon>Trypanosomatida</taxon>
        <taxon>Trypanosomatidae</taxon>
        <taxon>Strigomonadinae</taxon>
        <taxon>Angomonas</taxon>
    </lineage>
</organism>
<dbReference type="Pfam" id="PF00481">
    <property type="entry name" value="PP2C"/>
    <property type="match status" value="1"/>
</dbReference>
<dbReference type="VEuPathDB" id="TriTrypDB:ADEAN_000157700"/>
<evidence type="ECO:0000313" key="3">
    <source>
        <dbReference type="Proteomes" id="UP000515908"/>
    </source>
</evidence>
<dbReference type="Proteomes" id="UP000515908">
    <property type="component" value="Chromosome 03"/>
</dbReference>
<accession>S9V5V2</accession>
<proteinExistence type="predicted"/>
<keyword evidence="3" id="KW-1185">Reference proteome</keyword>
<dbReference type="AlphaFoldDB" id="S9V5V2"/>
<dbReference type="InterPro" id="IPR036457">
    <property type="entry name" value="PPM-type-like_dom_sf"/>
</dbReference>
<dbReference type="CDD" id="cd00143">
    <property type="entry name" value="PP2Cc"/>
    <property type="match status" value="1"/>
</dbReference>
<dbReference type="OrthoDB" id="10264738at2759"/>
<protein>
    <submittedName>
        <fullName evidence="2">Protein phosphatase 2C, putative</fullName>
    </submittedName>
</protein>